<name>A0A4Y6PS62_PERCE</name>
<proteinExistence type="predicted"/>
<dbReference type="SUPFAM" id="SSF81296">
    <property type="entry name" value="E set domains"/>
    <property type="match status" value="1"/>
</dbReference>
<keyword evidence="3" id="KW-1185">Reference proteome</keyword>
<keyword evidence="1" id="KW-0812">Transmembrane</keyword>
<reference evidence="2 3" key="1">
    <citation type="submission" date="2019-06" db="EMBL/GenBank/DDBJ databases">
        <title>Persicimonas caeni gen. nov., sp. nov., a predatory bacterium isolated from solar saltern.</title>
        <authorList>
            <person name="Wang S."/>
        </authorList>
    </citation>
    <scope>NUCLEOTIDE SEQUENCE [LARGE SCALE GENOMIC DNA]</scope>
    <source>
        <strain evidence="2 3">YN101</strain>
    </source>
</reference>
<dbReference type="InterPro" id="IPR009776">
    <property type="entry name" value="Spore_0_M"/>
</dbReference>
<dbReference type="Proteomes" id="UP000315995">
    <property type="component" value="Chromosome"/>
</dbReference>
<dbReference type="Gene3D" id="2.60.40.640">
    <property type="match status" value="1"/>
</dbReference>
<feature type="transmembrane region" description="Helical" evidence="1">
    <location>
        <begin position="188"/>
        <end position="208"/>
    </location>
</feature>
<keyword evidence="1" id="KW-1133">Transmembrane helix</keyword>
<accession>A0A5B8Y7L4</accession>
<evidence type="ECO:0000256" key="1">
    <source>
        <dbReference type="SAM" id="Phobius"/>
    </source>
</evidence>
<sequence>MRRLRPCSSVTAMTFVPSSTTYTKFFRDSRRSAMSKCTILVELDDPTRQYVPGDLVSGEVHVTVDSDCKCDALMVELAWETHGRGNHAEGVSTLDIPFQGTWSAGDEHTYPFRFTVPNGPYTYHGHYLNVDWYVRARADIPWAIDPKGKADFLVGPGPKTDPASYINTDEWHDGLDTKQAPSAANAGCLFFFGMVFGGFGVFMMMMILATGGDAGASVMAALGGLVFLAIGGSMMFAAVRNPLAQKKLGTVEVTLPDEVLHPGNSLPVTVTLDADARDDITIATATLMCRERVVSGSGTNKSTHTEDILVEPLELEETAGAPGGRMVLEALHRLPQDAAPSFYADDNELLWLVEVHVDVPNWPDYKEERFFEVRPGVGRGAGEEKKPALEAGAVW</sequence>
<dbReference type="InterPro" id="IPR014752">
    <property type="entry name" value="Arrestin-like_C"/>
</dbReference>
<dbReference type="InterPro" id="IPR014756">
    <property type="entry name" value="Ig_E-set"/>
</dbReference>
<accession>A0A4Y6PS62</accession>
<protein>
    <recommendedName>
        <fullName evidence="4">Arrestin-like N-terminal domain-containing protein</fullName>
    </recommendedName>
</protein>
<feature type="transmembrane region" description="Helical" evidence="1">
    <location>
        <begin position="214"/>
        <end position="239"/>
    </location>
</feature>
<evidence type="ECO:0000313" key="3">
    <source>
        <dbReference type="Proteomes" id="UP000315995"/>
    </source>
</evidence>
<dbReference type="Pfam" id="PF07070">
    <property type="entry name" value="Spo0M"/>
    <property type="match status" value="1"/>
</dbReference>
<keyword evidence="1" id="KW-0472">Membrane</keyword>
<evidence type="ECO:0008006" key="4">
    <source>
        <dbReference type="Google" id="ProtNLM"/>
    </source>
</evidence>
<dbReference type="EMBL" id="CP041186">
    <property type="protein sequence ID" value="QDG51172.1"/>
    <property type="molecule type" value="Genomic_DNA"/>
</dbReference>
<dbReference type="AlphaFoldDB" id="A0A4Y6PS62"/>
<dbReference type="OrthoDB" id="263784at2"/>
<evidence type="ECO:0000313" key="2">
    <source>
        <dbReference type="EMBL" id="QDG51172.1"/>
    </source>
</evidence>
<gene>
    <name evidence="2" type="ORF">FIV42_10610</name>
</gene>
<organism evidence="2 3">
    <name type="scientific">Persicimonas caeni</name>
    <dbReference type="NCBI Taxonomy" id="2292766"/>
    <lineage>
        <taxon>Bacteria</taxon>
        <taxon>Deltaproteobacteria</taxon>
        <taxon>Bradymonadales</taxon>
        <taxon>Bradymonadaceae</taxon>
        <taxon>Persicimonas</taxon>
    </lineage>
</organism>